<dbReference type="GO" id="GO:0005886">
    <property type="term" value="C:plasma membrane"/>
    <property type="evidence" value="ECO:0007669"/>
    <property type="project" value="UniProtKB-SubCell"/>
</dbReference>
<feature type="transmembrane region" description="Helical" evidence="6">
    <location>
        <begin position="305"/>
        <end position="322"/>
    </location>
</feature>
<feature type="transmembrane region" description="Helical" evidence="6">
    <location>
        <begin position="473"/>
        <end position="491"/>
    </location>
</feature>
<dbReference type="InterPro" id="IPR050833">
    <property type="entry name" value="Poly_Biosynth_Transport"/>
</dbReference>
<reference evidence="7 8" key="1">
    <citation type="submission" date="2018-07" db="EMBL/GenBank/DDBJ databases">
        <title>Lottiidibacillus patelloidae gen. nov., sp. nov., isolated from the intestinal tract of a marine limpet and the reclassification of B. taeanensis BH030017T, B. algicola KMM 3737T and B. hwajinpoensis SW-72T as genus Lottiidibacillus.</title>
        <authorList>
            <person name="Liu R."/>
            <person name="Huang Z."/>
        </authorList>
    </citation>
    <scope>NUCLEOTIDE SEQUENCE [LARGE SCALE GENOMIC DNA]</scope>
    <source>
        <strain evidence="7 8">BH030017</strain>
    </source>
</reference>
<dbReference type="InterPro" id="IPR024923">
    <property type="entry name" value="PG_synth_SpoVB"/>
</dbReference>
<feature type="transmembrane region" description="Helical" evidence="6">
    <location>
        <begin position="343"/>
        <end position="363"/>
    </location>
</feature>
<dbReference type="PANTHER" id="PTHR30250:SF29">
    <property type="entry name" value="POLYSACCHARIDE BIOSYNTHESIS PROTEIN C-TERMINAL DOMAIN-CONTAINING PROTEIN"/>
    <property type="match status" value="1"/>
</dbReference>
<feature type="transmembrane region" description="Helical" evidence="6">
    <location>
        <begin position="375"/>
        <end position="400"/>
    </location>
</feature>
<feature type="transmembrane region" description="Helical" evidence="6">
    <location>
        <begin position="141"/>
        <end position="161"/>
    </location>
</feature>
<evidence type="ECO:0000256" key="3">
    <source>
        <dbReference type="ARBA" id="ARBA00022692"/>
    </source>
</evidence>
<evidence type="ECO:0000313" key="8">
    <source>
        <dbReference type="Proteomes" id="UP000253314"/>
    </source>
</evidence>
<feature type="transmembrane region" description="Helical" evidence="6">
    <location>
        <begin position="204"/>
        <end position="229"/>
    </location>
</feature>
<feature type="transmembrane region" description="Helical" evidence="6">
    <location>
        <begin position="69"/>
        <end position="94"/>
    </location>
</feature>
<evidence type="ECO:0000256" key="2">
    <source>
        <dbReference type="ARBA" id="ARBA00022475"/>
    </source>
</evidence>
<dbReference type="PIRSF" id="PIRSF038958">
    <property type="entry name" value="PG_synth_SpoVB"/>
    <property type="match status" value="1"/>
</dbReference>
<dbReference type="EMBL" id="QOCW01000032">
    <property type="protein sequence ID" value="RBW67644.1"/>
    <property type="molecule type" value="Genomic_DNA"/>
</dbReference>
<keyword evidence="4 6" id="KW-1133">Transmembrane helix</keyword>
<feature type="transmembrane region" description="Helical" evidence="6">
    <location>
        <begin position="27"/>
        <end position="49"/>
    </location>
</feature>
<evidence type="ECO:0000256" key="4">
    <source>
        <dbReference type="ARBA" id="ARBA00022989"/>
    </source>
</evidence>
<evidence type="ECO:0000256" key="1">
    <source>
        <dbReference type="ARBA" id="ARBA00004651"/>
    </source>
</evidence>
<dbReference type="OrthoDB" id="9775950at2"/>
<name>A0A366XU28_9BACI</name>
<keyword evidence="2" id="KW-1003">Cell membrane</keyword>
<proteinExistence type="predicted"/>
<keyword evidence="5 6" id="KW-0472">Membrane</keyword>
<dbReference type="AlphaFoldDB" id="A0A366XU28"/>
<keyword evidence="3 6" id="KW-0812">Transmembrane</keyword>
<gene>
    <name evidence="7" type="ORF">DS031_21000</name>
</gene>
<feature type="transmembrane region" description="Helical" evidence="6">
    <location>
        <begin position="412"/>
        <end position="430"/>
    </location>
</feature>
<dbReference type="PANTHER" id="PTHR30250">
    <property type="entry name" value="PST FAMILY PREDICTED COLANIC ACID TRANSPORTER"/>
    <property type="match status" value="1"/>
</dbReference>
<dbReference type="InterPro" id="IPR002797">
    <property type="entry name" value="Polysacc_synth"/>
</dbReference>
<comment type="caution">
    <text evidence="7">The sequence shown here is derived from an EMBL/GenBank/DDBJ whole genome shotgun (WGS) entry which is preliminary data.</text>
</comment>
<evidence type="ECO:0000256" key="5">
    <source>
        <dbReference type="ARBA" id="ARBA00023136"/>
    </source>
</evidence>
<accession>A0A366XU28</accession>
<dbReference type="Proteomes" id="UP000253314">
    <property type="component" value="Unassembled WGS sequence"/>
</dbReference>
<evidence type="ECO:0000313" key="7">
    <source>
        <dbReference type="EMBL" id="RBW67644.1"/>
    </source>
</evidence>
<organism evidence="7 8">
    <name type="scientific">Bacillus taeanensis</name>
    <dbReference type="NCBI Taxonomy" id="273032"/>
    <lineage>
        <taxon>Bacteria</taxon>
        <taxon>Bacillati</taxon>
        <taxon>Bacillota</taxon>
        <taxon>Bacilli</taxon>
        <taxon>Bacillales</taxon>
        <taxon>Bacillaceae</taxon>
        <taxon>Bacillus</taxon>
    </lineage>
</organism>
<dbReference type="CDD" id="cd13124">
    <property type="entry name" value="MATE_SpoVB_like"/>
    <property type="match status" value="1"/>
</dbReference>
<protein>
    <submittedName>
        <fullName evidence="7">Polysaccharide biosynthesis protein</fullName>
    </submittedName>
</protein>
<feature type="transmembrane region" description="Helical" evidence="6">
    <location>
        <begin position="503"/>
        <end position="527"/>
    </location>
</feature>
<feature type="transmembrane region" description="Helical" evidence="6">
    <location>
        <begin position="182"/>
        <end position="198"/>
    </location>
</feature>
<comment type="subcellular location">
    <subcellularLocation>
        <location evidence="1">Cell membrane</location>
        <topology evidence="1">Multi-pass membrane protein</topology>
    </subcellularLocation>
</comment>
<evidence type="ECO:0000256" key="6">
    <source>
        <dbReference type="SAM" id="Phobius"/>
    </source>
</evidence>
<sequence>MLFIIRIGCNWIYGGRGGFMKEDDRSVIWQSTMILTIAAFLTKILSVGYRVPYQNIAGDIGFYVYQQVYPFYGILLILAMYGFPVIISAFLSEYHEQEAKWRIEQVIVVSFWTLTFLSLLCFFGLFFGAEKLSVFIGDPKLVFPFQSMSLAFLFMPFLAVMRGAFQGKGMIKPTAVSQVFEQVFRVITIVCLSLFLIYSGSSPYLAGAGAAFGSFIGGLAGVIALFIFYRQYQLSFKWFQRYPIQDSFQIVKRLLIEGSAVCISALSLSAFQLVDSLIILSELKKFGMPLEMAKLTKGIFDRGQPLLQFGTVLATSLALAIVPMMTKAKLQGNNKYIREKTSLALKISFIVGTGAAAGLAAVIRPTNIMLFKDHSLSVVLGVLGVTILFTSIAMTAAGILQGLGFTYKPAKHVVMGIVIKAILTIILIPFIGIMGAALGTVLGFAVIAFLNIMSVQRETNVFLKNGPFHSMRILISMLLMVLSIFLWQSSLKTLLISLESERFAAMITSLTSVIIGGSIYLLSLLYLRVFSKEELLELPKGDKLVVLYLKLTQKGA</sequence>
<feature type="transmembrane region" description="Helical" evidence="6">
    <location>
        <begin position="106"/>
        <end position="129"/>
    </location>
</feature>
<keyword evidence="8" id="KW-1185">Reference proteome</keyword>
<dbReference type="Pfam" id="PF01943">
    <property type="entry name" value="Polysacc_synt"/>
    <property type="match status" value="1"/>
</dbReference>
<feature type="transmembrane region" description="Helical" evidence="6">
    <location>
        <begin position="436"/>
        <end position="453"/>
    </location>
</feature>